<protein>
    <submittedName>
        <fullName evidence="1">Uncharacterized protein</fullName>
    </submittedName>
</protein>
<dbReference type="Proteomes" id="UP000011014">
    <property type="component" value="Unassembled WGS sequence"/>
</dbReference>
<accession>E4Z796</accession>
<sequence>EMSFQLFLGMPV</sequence>
<evidence type="ECO:0000313" key="1">
    <source>
        <dbReference type="EMBL" id="CBY43574.1"/>
    </source>
</evidence>
<reference evidence="1" key="1">
    <citation type="journal article" date="2010" name="Science">
        <title>Plasticity of animal genome architecture unmasked by rapid evolution of a pelagic tunicate.</title>
        <authorList>
            <person name="Denoeud F."/>
            <person name="Henriet S."/>
            <person name="Mungpakdee S."/>
            <person name="Aury J.M."/>
            <person name="Da Silva C."/>
            <person name="Brinkmann H."/>
            <person name="Mikhaleva J."/>
            <person name="Olsen L.C."/>
            <person name="Jubin C."/>
            <person name="Canestro C."/>
            <person name="Bouquet J.M."/>
            <person name="Danks G."/>
            <person name="Poulain J."/>
            <person name="Campsteijn C."/>
            <person name="Adamski M."/>
            <person name="Cross I."/>
            <person name="Yadetie F."/>
            <person name="Muffato M."/>
            <person name="Louis A."/>
            <person name="Butcher S."/>
            <person name="Tsagkogeorga G."/>
            <person name="Konrad A."/>
            <person name="Singh S."/>
            <person name="Jensen M.F."/>
            <person name="Cong E.H."/>
            <person name="Eikeseth-Otteraa H."/>
            <person name="Noel B."/>
            <person name="Anthouard V."/>
            <person name="Porcel B.M."/>
            <person name="Kachouri-Lafond R."/>
            <person name="Nishino A."/>
            <person name="Ugolini M."/>
            <person name="Chourrout P."/>
            <person name="Nishida H."/>
            <person name="Aasland R."/>
            <person name="Huzurbazar S."/>
            <person name="Westhof E."/>
            <person name="Delsuc F."/>
            <person name="Lehrach H."/>
            <person name="Reinhardt R."/>
            <person name="Weissenbach J."/>
            <person name="Roy S.W."/>
            <person name="Artiguenave F."/>
            <person name="Postlethwait J.H."/>
            <person name="Manak J.R."/>
            <person name="Thompson E.M."/>
            <person name="Jaillon O."/>
            <person name="Du Pasquier L."/>
            <person name="Boudinot P."/>
            <person name="Liberles D.A."/>
            <person name="Volff J.N."/>
            <person name="Philippe H."/>
            <person name="Lenhard B."/>
            <person name="Roest Crollius H."/>
            <person name="Wincker P."/>
            <person name="Chourrout D."/>
        </authorList>
    </citation>
    <scope>NUCLEOTIDE SEQUENCE [LARGE SCALE GENOMIC DNA]</scope>
</reference>
<organism evidence="1">
    <name type="scientific">Oikopleura dioica</name>
    <name type="common">Tunicate</name>
    <dbReference type="NCBI Taxonomy" id="34765"/>
    <lineage>
        <taxon>Eukaryota</taxon>
        <taxon>Metazoa</taxon>
        <taxon>Chordata</taxon>
        <taxon>Tunicata</taxon>
        <taxon>Appendicularia</taxon>
        <taxon>Copelata</taxon>
        <taxon>Oikopleuridae</taxon>
        <taxon>Oikopleura</taxon>
    </lineage>
</organism>
<feature type="non-terminal residue" evidence="1">
    <location>
        <position position="1"/>
    </location>
</feature>
<dbReference type="EMBL" id="FN658407">
    <property type="protein sequence ID" value="CBY43574.1"/>
    <property type="molecule type" value="Genomic_DNA"/>
</dbReference>
<gene>
    <name evidence="1" type="ORF">GSOID_T00028187001</name>
</gene>
<name>E4Z796_OIKDI</name>
<proteinExistence type="predicted"/>